<sequence length="86" mass="9794">MDQNAKRIMDQIEESSHISVDEIYNIAHSIQHEDLTDEATVRSLVRRLSRLAGRPISAGKEDEIVRSIINNEIPSSMEALQRFFGN</sequence>
<name>A0A2V3W4W0_9BACI</name>
<keyword evidence="2" id="KW-1185">Reference proteome</keyword>
<evidence type="ECO:0000313" key="1">
    <source>
        <dbReference type="EMBL" id="PXW88736.1"/>
    </source>
</evidence>
<reference evidence="1 2" key="1">
    <citation type="submission" date="2018-05" db="EMBL/GenBank/DDBJ databases">
        <title>Genomic Encyclopedia of Type Strains, Phase IV (KMG-IV): sequencing the most valuable type-strain genomes for metagenomic binning, comparative biology and taxonomic classification.</title>
        <authorList>
            <person name="Goeker M."/>
        </authorList>
    </citation>
    <scope>NUCLEOTIDE SEQUENCE [LARGE SCALE GENOMIC DNA]</scope>
    <source>
        <strain evidence="1 2">DSM 28556</strain>
    </source>
</reference>
<dbReference type="Pfam" id="PF14069">
    <property type="entry name" value="SpoVIF"/>
    <property type="match status" value="1"/>
</dbReference>
<dbReference type="AlphaFoldDB" id="A0A2V3W4W0"/>
<gene>
    <name evidence="1" type="ORF">DFR56_103242</name>
</gene>
<accession>A0A2V3W4W0</accession>
<dbReference type="RefSeq" id="WP_244916433.1">
    <property type="nucleotide sequence ID" value="NZ_JBHUHB010000001.1"/>
</dbReference>
<dbReference type="InterPro" id="IPR025942">
    <property type="entry name" value="SpoVIF"/>
</dbReference>
<dbReference type="EMBL" id="QJJQ01000003">
    <property type="protein sequence ID" value="PXW88736.1"/>
    <property type="molecule type" value="Genomic_DNA"/>
</dbReference>
<dbReference type="Proteomes" id="UP000247978">
    <property type="component" value="Unassembled WGS sequence"/>
</dbReference>
<evidence type="ECO:0000313" key="2">
    <source>
        <dbReference type="Proteomes" id="UP000247978"/>
    </source>
</evidence>
<protein>
    <submittedName>
        <fullName evidence="1">Stage VI sporulation protein F</fullName>
    </submittedName>
</protein>
<comment type="caution">
    <text evidence="1">The sequence shown here is derived from an EMBL/GenBank/DDBJ whole genome shotgun (WGS) entry which is preliminary data.</text>
</comment>
<proteinExistence type="predicted"/>
<organism evidence="1 2">
    <name type="scientific">Pseudogracilibacillus auburnensis</name>
    <dbReference type="NCBI Taxonomy" id="1494959"/>
    <lineage>
        <taxon>Bacteria</taxon>
        <taxon>Bacillati</taxon>
        <taxon>Bacillota</taxon>
        <taxon>Bacilli</taxon>
        <taxon>Bacillales</taxon>
        <taxon>Bacillaceae</taxon>
        <taxon>Pseudogracilibacillus</taxon>
    </lineage>
</organism>